<reference evidence="1" key="1">
    <citation type="submission" date="2021-03" db="EMBL/GenBank/DDBJ databases">
        <title>Evolutionary priming and transition to the ectomycorrhizal habit in an iconic lineage of mushroom-forming fungi: is preadaptation a requirement?</title>
        <authorList>
            <consortium name="DOE Joint Genome Institute"/>
            <person name="Looney B.P."/>
            <person name="Miyauchi S."/>
            <person name="Morin E."/>
            <person name="Drula E."/>
            <person name="Courty P.E."/>
            <person name="Chicoki N."/>
            <person name="Fauchery L."/>
            <person name="Kohler A."/>
            <person name="Kuo A."/>
            <person name="LaButti K."/>
            <person name="Pangilinan J."/>
            <person name="Lipzen A."/>
            <person name="Riley R."/>
            <person name="Andreopoulos W."/>
            <person name="He G."/>
            <person name="Johnson J."/>
            <person name="Barry K.W."/>
            <person name="Grigoriev I.V."/>
            <person name="Nagy L."/>
            <person name="Hibbett D."/>
            <person name="Henrissat B."/>
            <person name="Matheny P.B."/>
            <person name="Labbe J."/>
            <person name="Martin A.F."/>
        </authorList>
    </citation>
    <scope>NUCLEOTIDE SEQUENCE</scope>
    <source>
        <strain evidence="1">BPL698</strain>
    </source>
</reference>
<organism evidence="1 2">
    <name type="scientific">Russula earlei</name>
    <dbReference type="NCBI Taxonomy" id="71964"/>
    <lineage>
        <taxon>Eukaryota</taxon>
        <taxon>Fungi</taxon>
        <taxon>Dikarya</taxon>
        <taxon>Basidiomycota</taxon>
        <taxon>Agaricomycotina</taxon>
        <taxon>Agaricomycetes</taxon>
        <taxon>Russulales</taxon>
        <taxon>Russulaceae</taxon>
        <taxon>Russula</taxon>
    </lineage>
</organism>
<name>A0ACC0UAV1_9AGAM</name>
<keyword evidence="2" id="KW-1185">Reference proteome</keyword>
<gene>
    <name evidence="1" type="ORF">F5148DRAFT_1355962</name>
</gene>
<evidence type="ECO:0000313" key="1">
    <source>
        <dbReference type="EMBL" id="KAI9508366.1"/>
    </source>
</evidence>
<accession>A0ACC0UAV1</accession>
<dbReference type="Proteomes" id="UP001207468">
    <property type="component" value="Unassembled WGS sequence"/>
</dbReference>
<sequence>MALQQASKATLVPGQTISVNKYTVQVERYLSQGGFAHVYLVRTPAAVYGTTHHVLKRIAVPNESMLTEVKKEVDIMRILKGHPNIVHLIDAAWNRTPTGVYEVFILMEYCPGGGIIDMMNRRLRERLTEADILQIFVDVCEGVASMHNLRPALLHRDLKVENILQSSDTLYKLCDFGSAAPVVARLPANTQEIRALEADLNRHTTLQYRAPEMVDPYLRRPIDEKSDVWALGVLLYKLCYYTTPFEEHGPLAILNVQYKIPPYPVYSTHMNSLIASMLREHGSQRPTVFEILNTVHRIRGTKSKFTYNVPPRSQLVPQSVPERVPAVSSALDGFVSSRSSTSSIPQPQVPSSTNHHDKNAGIQAREKVLEAIAPLRRGRPSVSLHHAITGPSSPSQEKVERKSTELEFKDAEDNSWKAARGAVRGHRSGLASPTAWPPPTAKNRDRRKTVLGGFGDSFEVGQALSSTVAAATSTSRLTPQSSTKPLDAPQRPLETTSRIRPPNKPKDAFEGLGLLSDRVPAPTLGEAQKARTGPSTVATVAGSSSLNLAVPGRGTSHKSATSSPRPSPSPRLLPLAPSPVQPISASWRPLPSPVAQTPVSAPKVDLTAEQRFPALEDFDSALLSLTTRPSPRTTTRPLSHEKIISLGASPVLPPQPLSHAFTSTGGQRSGSSFTQTPIRGGGIHSEQTTGATPLESRDGRTPKHERTGSHLPAPSPSRIPRLPSRALPPKRHTSLTVRPPSTPQELKPKEPPSPAQIMGRPEPQDWLTGREVDSITGVTTKAVLKESPGKRTSVIERAPQIPSPQEAVAVSEMRTSPPPSPTPAPRTTPTWIMTMKQVNTDTGSSRPLVQPKPGLSSVKSQVSAPPPADSWLPTHKRRDTTSTTSSDDGPEEATGYGRPQFTATRLPMQVEAKETGGISAGGRRRSGSKGRQSSVHELVDLWGGKEGRSKSSGGDNGPSAGPKPRSHESEDLGSKPLLFPPPGPLSKTRSASPSLISPSISSDSTRHEPSSTRTSPRHRRESINGRDAASPSASTGIVTARPRPQVDVPQLADHRGGEVPSARATRRTSISDMVQRYEAMGGSAGPSPVAPRPPTSSTPTRASLSRSATTHVSPPSRHSHVAAVGLPGLSTDPLKKAPTGIGAPDRPRPEPASPVGLPGLAMERKASASYGGRRSPIKFDATSGGGLVPASPISRRSVSPVPPAVSDEPPVSSPERPYQGVGRLIDEWQRKTADAEAPRSPVSRRRGGGTGTGATASPRRAGVIAGRGAHD</sequence>
<evidence type="ECO:0000313" key="2">
    <source>
        <dbReference type="Proteomes" id="UP001207468"/>
    </source>
</evidence>
<comment type="caution">
    <text evidence="1">The sequence shown here is derived from an EMBL/GenBank/DDBJ whole genome shotgun (WGS) entry which is preliminary data.</text>
</comment>
<protein>
    <submittedName>
        <fullName evidence="1">Uncharacterized protein</fullName>
    </submittedName>
</protein>
<dbReference type="EMBL" id="JAGFNK010000094">
    <property type="protein sequence ID" value="KAI9508366.1"/>
    <property type="molecule type" value="Genomic_DNA"/>
</dbReference>
<proteinExistence type="predicted"/>